<keyword evidence="1" id="KW-0539">Nucleus</keyword>
<evidence type="ECO:0000313" key="4">
    <source>
        <dbReference type="RefSeq" id="XP_013172079.1"/>
    </source>
</evidence>
<evidence type="ECO:0000256" key="1">
    <source>
        <dbReference type="PROSITE-ProRule" id="PRU00371"/>
    </source>
</evidence>
<dbReference type="SMART" id="SM00595">
    <property type="entry name" value="MADF"/>
    <property type="match status" value="1"/>
</dbReference>
<dbReference type="InterPro" id="IPR006578">
    <property type="entry name" value="MADF-dom"/>
</dbReference>
<dbReference type="GO" id="GO:0005634">
    <property type="term" value="C:nucleus"/>
    <property type="evidence" value="ECO:0007669"/>
    <property type="project" value="UniProtKB-SubCell"/>
</dbReference>
<dbReference type="KEGG" id="pxu:106121123"/>
<feature type="domain" description="BESS" evidence="3">
    <location>
        <begin position="190"/>
        <end position="229"/>
    </location>
</feature>
<proteinExistence type="predicted"/>
<dbReference type="Pfam" id="PF10545">
    <property type="entry name" value="MADF_DNA_bdg"/>
    <property type="match status" value="1"/>
</dbReference>
<dbReference type="RefSeq" id="XP_013172079.1">
    <property type="nucleotide sequence ID" value="XM_013316625.1"/>
</dbReference>
<dbReference type="GeneID" id="106121123"/>
<dbReference type="PROSITE" id="PS51029">
    <property type="entry name" value="MADF"/>
    <property type="match status" value="1"/>
</dbReference>
<dbReference type="GO" id="GO:0003677">
    <property type="term" value="F:DNA binding"/>
    <property type="evidence" value="ECO:0007669"/>
    <property type="project" value="InterPro"/>
</dbReference>
<organism evidence="4">
    <name type="scientific">Papilio xuthus</name>
    <name type="common">Asian swallowtail butterfly</name>
    <dbReference type="NCBI Taxonomy" id="66420"/>
    <lineage>
        <taxon>Eukaryota</taxon>
        <taxon>Metazoa</taxon>
        <taxon>Ecdysozoa</taxon>
        <taxon>Arthropoda</taxon>
        <taxon>Hexapoda</taxon>
        <taxon>Insecta</taxon>
        <taxon>Pterygota</taxon>
        <taxon>Neoptera</taxon>
        <taxon>Endopterygota</taxon>
        <taxon>Lepidoptera</taxon>
        <taxon>Glossata</taxon>
        <taxon>Ditrysia</taxon>
        <taxon>Papilionoidea</taxon>
        <taxon>Papilionidae</taxon>
        <taxon>Papilioninae</taxon>
        <taxon>Papilio</taxon>
    </lineage>
</organism>
<dbReference type="GO" id="GO:0005667">
    <property type="term" value="C:transcription regulator complex"/>
    <property type="evidence" value="ECO:0007669"/>
    <property type="project" value="TreeGrafter"/>
</dbReference>
<dbReference type="PROSITE" id="PS51031">
    <property type="entry name" value="BESS"/>
    <property type="match status" value="1"/>
</dbReference>
<feature type="domain" description="MADF" evidence="2">
    <location>
        <begin position="9"/>
        <end position="91"/>
    </location>
</feature>
<evidence type="ECO:0000259" key="2">
    <source>
        <dbReference type="PROSITE" id="PS51029"/>
    </source>
</evidence>
<sequence length="264" mass="31250">MYTMSAEIALVQEIEKYPCLYNSYLPEYNRKDLAEEAWAQVAHNNNLTVSDCKEKWRNIRCSFLRSLKPTTRYKKPYYLTAYLQFILPFMKSINNLEYVDELQLNDSFKNTNDVIVKMEPEEILGAQSEDENINKEIPIRIKYQSESSECIIQREKPTVPRRRKHFTPIVKKTEKKSKKSHITCSNKINGNALRFFLLSLLPELETMTDEQVRLFKIKAMLLIDEIKTNDTQIRQSINNINDSRRIQKRLINLLLKNVKKELHN</sequence>
<reference evidence="4" key="1">
    <citation type="submission" date="2025-08" db="UniProtKB">
        <authorList>
            <consortium name="RefSeq"/>
        </authorList>
    </citation>
    <scope>IDENTIFICATION</scope>
</reference>
<dbReference type="Pfam" id="PF02944">
    <property type="entry name" value="BESS"/>
    <property type="match status" value="1"/>
</dbReference>
<dbReference type="Proteomes" id="UP000694872">
    <property type="component" value="Unplaced"/>
</dbReference>
<gene>
    <name evidence="4" type="primary">LOC106121123</name>
</gene>
<name>A0AAJ6ZGK3_PAPXU</name>
<evidence type="ECO:0000259" key="3">
    <source>
        <dbReference type="PROSITE" id="PS51031"/>
    </source>
</evidence>
<dbReference type="PANTHER" id="PTHR12243">
    <property type="entry name" value="MADF DOMAIN TRANSCRIPTION FACTOR"/>
    <property type="match status" value="1"/>
</dbReference>
<accession>A0AAJ6ZGK3</accession>
<dbReference type="PANTHER" id="PTHR12243:SF60">
    <property type="entry name" value="SI:CH211-15D5.12-RELATED"/>
    <property type="match status" value="1"/>
</dbReference>
<dbReference type="AlphaFoldDB" id="A0AAJ6ZGK3"/>
<dbReference type="InterPro" id="IPR004210">
    <property type="entry name" value="BESS_motif"/>
</dbReference>
<dbReference type="InterPro" id="IPR039353">
    <property type="entry name" value="TF_Adf1"/>
</dbReference>
<protein>
    <submittedName>
        <fullName evidence="4">Uncharacterized protein LOC106121123</fullName>
    </submittedName>
</protein>
<dbReference type="GO" id="GO:0006357">
    <property type="term" value="P:regulation of transcription by RNA polymerase II"/>
    <property type="evidence" value="ECO:0007669"/>
    <property type="project" value="TreeGrafter"/>
</dbReference>
<comment type="subcellular location">
    <subcellularLocation>
        <location evidence="1">Nucleus</location>
    </subcellularLocation>
</comment>